<proteinExistence type="inferred from homology"/>
<evidence type="ECO:0008006" key="5">
    <source>
        <dbReference type="Google" id="ProtNLM"/>
    </source>
</evidence>
<dbReference type="EMBL" id="LFWA01000011">
    <property type="protein sequence ID" value="KTW28709.1"/>
    <property type="molecule type" value="Genomic_DNA"/>
</dbReference>
<sequence length="76" mass="8604">MPSSCSNIREALASCILDSDCMKKGNTAKECLSNPELLEFVPLQCFLLKRSLFDCKRGMLDMRKRFRGNVSISIDK</sequence>
<dbReference type="Proteomes" id="UP000053447">
    <property type="component" value="Unassembled WGS sequence"/>
</dbReference>
<dbReference type="GeneID" id="28941077"/>
<dbReference type="Pfam" id="PF10203">
    <property type="entry name" value="Pet191_N"/>
    <property type="match status" value="1"/>
</dbReference>
<dbReference type="eggNOG" id="KOG4114">
    <property type="taxonomic scope" value="Eukaryota"/>
</dbReference>
<dbReference type="STRING" id="1408657.A0A0W4ZK30"/>
<keyword evidence="4" id="KW-1185">Reference proteome</keyword>
<evidence type="ECO:0000313" key="4">
    <source>
        <dbReference type="Proteomes" id="UP000053447"/>
    </source>
</evidence>
<accession>A0A0W4ZK30</accession>
<evidence type="ECO:0000256" key="1">
    <source>
        <dbReference type="ARBA" id="ARBA00007785"/>
    </source>
</evidence>
<dbReference type="OrthoDB" id="282149at2759"/>
<keyword evidence="2" id="KW-1015">Disulfide bond</keyword>
<name>A0A0W4ZK30_PNEJ7</name>
<protein>
    <recommendedName>
        <fullName evidence="5">Cytochrome c oxidase assembly factor 5</fullName>
    </recommendedName>
</protein>
<dbReference type="VEuPathDB" id="FungiDB:T551_02559"/>
<dbReference type="PANTHER" id="PTHR28627:SF1">
    <property type="entry name" value="CYTOCHROME C OXIDASE ASSEMBLY FACTOR 5"/>
    <property type="match status" value="1"/>
</dbReference>
<dbReference type="GO" id="GO:0005739">
    <property type="term" value="C:mitochondrion"/>
    <property type="evidence" value="ECO:0007669"/>
    <property type="project" value="TreeGrafter"/>
</dbReference>
<gene>
    <name evidence="3" type="ORF">T551_02559</name>
</gene>
<evidence type="ECO:0000256" key="2">
    <source>
        <dbReference type="ARBA" id="ARBA00023157"/>
    </source>
</evidence>
<dbReference type="PANTHER" id="PTHR28627">
    <property type="entry name" value="CYTOCHROME C OXIDASE ASSEMBLY FACTOR 5"/>
    <property type="match status" value="1"/>
</dbReference>
<comment type="similarity">
    <text evidence="1">Belongs to the PET191 family.</text>
</comment>
<dbReference type="GO" id="GO:0033617">
    <property type="term" value="P:mitochondrial respiratory chain complex IV assembly"/>
    <property type="evidence" value="ECO:0007669"/>
    <property type="project" value="TreeGrafter"/>
</dbReference>
<dbReference type="RefSeq" id="XP_018229044.1">
    <property type="nucleotide sequence ID" value="XM_018374822.1"/>
</dbReference>
<reference evidence="4" key="1">
    <citation type="journal article" date="2016" name="Nat. Commun.">
        <title>Genome analysis of three Pneumocystis species reveals adaptation mechanisms to life exclusively in mammalian hosts.</title>
        <authorList>
            <person name="Ma L."/>
            <person name="Chen Z."/>
            <person name="Huang D.W."/>
            <person name="Kutty G."/>
            <person name="Ishihara M."/>
            <person name="Wang H."/>
            <person name="Abouelleil A."/>
            <person name="Bishop L."/>
            <person name="Davey E."/>
            <person name="Deng R."/>
            <person name="Deng X."/>
            <person name="Fan L."/>
            <person name="Fantoni G."/>
            <person name="Fitzgerald M."/>
            <person name="Gogineni E."/>
            <person name="Goldberg J.M."/>
            <person name="Handley G."/>
            <person name="Hu X."/>
            <person name="Huber C."/>
            <person name="Jiao X."/>
            <person name="Jones K."/>
            <person name="Levin J.Z."/>
            <person name="Liu Y."/>
            <person name="Macdonald P."/>
            <person name="Melnikov A."/>
            <person name="Raley C."/>
            <person name="Sassi M."/>
            <person name="Sherman B.T."/>
            <person name="Song X."/>
            <person name="Sykes S."/>
            <person name="Tran B."/>
            <person name="Walsh L."/>
            <person name="Xia Y."/>
            <person name="Yang J."/>
            <person name="Young S."/>
            <person name="Zeng Q."/>
            <person name="Zheng X."/>
            <person name="Stephens R."/>
            <person name="Nusbaum C."/>
            <person name="Birren B.W."/>
            <person name="Azadi P."/>
            <person name="Lempicki R.A."/>
            <person name="Cuomo C.A."/>
            <person name="Kovacs J.A."/>
        </authorList>
    </citation>
    <scope>NUCLEOTIDE SEQUENCE [LARGE SCALE GENOMIC DNA]</scope>
    <source>
        <strain evidence="4">RU7</strain>
    </source>
</reference>
<comment type="caution">
    <text evidence="3">The sequence shown here is derived from an EMBL/GenBank/DDBJ whole genome shotgun (WGS) entry which is preliminary data.</text>
</comment>
<dbReference type="InterPro" id="IPR018793">
    <property type="entry name" value="Cyt_c_oxidase_assmbl_Pet191"/>
</dbReference>
<dbReference type="AlphaFoldDB" id="A0A0W4ZK30"/>
<organism evidence="3 4">
    <name type="scientific">Pneumocystis jirovecii (strain RU7)</name>
    <name type="common">Human pneumocystis pneumonia agent</name>
    <dbReference type="NCBI Taxonomy" id="1408657"/>
    <lineage>
        <taxon>Eukaryota</taxon>
        <taxon>Fungi</taxon>
        <taxon>Dikarya</taxon>
        <taxon>Ascomycota</taxon>
        <taxon>Taphrinomycotina</taxon>
        <taxon>Pneumocystomycetes</taxon>
        <taxon>Pneumocystaceae</taxon>
        <taxon>Pneumocystis</taxon>
    </lineage>
</organism>
<evidence type="ECO:0000313" key="3">
    <source>
        <dbReference type="EMBL" id="KTW28709.1"/>
    </source>
</evidence>